<dbReference type="AlphaFoldDB" id="A0AA39NYH9"/>
<protein>
    <submittedName>
        <fullName evidence="2">Uncharacterized protein</fullName>
    </submittedName>
</protein>
<accession>A0AA39NYH9</accession>
<feature type="transmembrane region" description="Helical" evidence="1">
    <location>
        <begin position="100"/>
        <end position="125"/>
    </location>
</feature>
<keyword evidence="1" id="KW-0812">Transmembrane</keyword>
<dbReference type="Proteomes" id="UP001175227">
    <property type="component" value="Unassembled WGS sequence"/>
</dbReference>
<name>A0AA39NYH9_9AGAR</name>
<feature type="transmembrane region" description="Helical" evidence="1">
    <location>
        <begin position="29"/>
        <end position="49"/>
    </location>
</feature>
<sequence length="159" mass="17949">MLCSIAPTTGHQFSSRTQQISMIIPELLVALRIAVTCTFIGCVIVYIYWEEIRKFCQAHLIKLLAALLFCALLMQLDIWLPNPDIVHGFGGDFSRSILLGTKLIIISASRVMAIIMISHITLMLWRFECFKLEILLLEIVVHRLLRIGEALLIGRADGL</sequence>
<keyword evidence="1" id="KW-1133">Transmembrane helix</keyword>
<evidence type="ECO:0000313" key="3">
    <source>
        <dbReference type="Proteomes" id="UP001175227"/>
    </source>
</evidence>
<comment type="caution">
    <text evidence="2">The sequence shown here is derived from an EMBL/GenBank/DDBJ whole genome shotgun (WGS) entry which is preliminary data.</text>
</comment>
<gene>
    <name evidence="2" type="ORF">IW261DRAFT_1499577</name>
</gene>
<evidence type="ECO:0000256" key="1">
    <source>
        <dbReference type="SAM" id="Phobius"/>
    </source>
</evidence>
<keyword evidence="1" id="KW-0472">Membrane</keyword>
<dbReference type="EMBL" id="JAUEPR010000028">
    <property type="protein sequence ID" value="KAK0474241.1"/>
    <property type="molecule type" value="Genomic_DNA"/>
</dbReference>
<organism evidence="2 3">
    <name type="scientific">Armillaria novae-zelandiae</name>
    <dbReference type="NCBI Taxonomy" id="153914"/>
    <lineage>
        <taxon>Eukaryota</taxon>
        <taxon>Fungi</taxon>
        <taxon>Dikarya</taxon>
        <taxon>Basidiomycota</taxon>
        <taxon>Agaricomycotina</taxon>
        <taxon>Agaricomycetes</taxon>
        <taxon>Agaricomycetidae</taxon>
        <taxon>Agaricales</taxon>
        <taxon>Marasmiineae</taxon>
        <taxon>Physalacriaceae</taxon>
        <taxon>Armillaria</taxon>
    </lineage>
</organism>
<evidence type="ECO:0000313" key="2">
    <source>
        <dbReference type="EMBL" id="KAK0474241.1"/>
    </source>
</evidence>
<proteinExistence type="predicted"/>
<keyword evidence="3" id="KW-1185">Reference proteome</keyword>
<feature type="transmembrane region" description="Helical" evidence="1">
    <location>
        <begin position="61"/>
        <end position="80"/>
    </location>
</feature>
<reference evidence="2" key="1">
    <citation type="submission" date="2023-06" db="EMBL/GenBank/DDBJ databases">
        <authorList>
            <consortium name="Lawrence Berkeley National Laboratory"/>
            <person name="Ahrendt S."/>
            <person name="Sahu N."/>
            <person name="Indic B."/>
            <person name="Wong-Bajracharya J."/>
            <person name="Merenyi Z."/>
            <person name="Ke H.-M."/>
            <person name="Monk M."/>
            <person name="Kocsube S."/>
            <person name="Drula E."/>
            <person name="Lipzen A."/>
            <person name="Balint B."/>
            <person name="Henrissat B."/>
            <person name="Andreopoulos B."/>
            <person name="Martin F.M."/>
            <person name="Harder C.B."/>
            <person name="Rigling D."/>
            <person name="Ford K.L."/>
            <person name="Foster G.D."/>
            <person name="Pangilinan J."/>
            <person name="Papanicolaou A."/>
            <person name="Barry K."/>
            <person name="LaButti K."/>
            <person name="Viragh M."/>
            <person name="Koriabine M."/>
            <person name="Yan M."/>
            <person name="Riley R."/>
            <person name="Champramary S."/>
            <person name="Plett K.L."/>
            <person name="Tsai I.J."/>
            <person name="Slot J."/>
            <person name="Sipos G."/>
            <person name="Plett J."/>
            <person name="Nagy L.G."/>
            <person name="Grigoriev I.V."/>
        </authorList>
    </citation>
    <scope>NUCLEOTIDE SEQUENCE</scope>
    <source>
        <strain evidence="2">ICMP 16352</strain>
    </source>
</reference>